<dbReference type="EMBL" id="CAMPGE010017220">
    <property type="protein sequence ID" value="CAI2375725.1"/>
    <property type="molecule type" value="Genomic_DNA"/>
</dbReference>
<evidence type="ECO:0000313" key="1">
    <source>
        <dbReference type="EMBL" id="CAI2375725.1"/>
    </source>
</evidence>
<gene>
    <name evidence="1" type="ORF">ECRASSUSDP1_LOCUS17089</name>
</gene>
<comment type="caution">
    <text evidence="1">The sequence shown here is derived from an EMBL/GenBank/DDBJ whole genome shotgun (WGS) entry which is preliminary data.</text>
</comment>
<protein>
    <recommendedName>
        <fullName evidence="3">RING-type domain-containing protein</fullName>
    </recommendedName>
</protein>
<name>A0AAD2D0B0_EUPCR</name>
<keyword evidence="2" id="KW-1185">Reference proteome</keyword>
<proteinExistence type="predicted"/>
<dbReference type="Gene3D" id="3.30.40.10">
    <property type="entry name" value="Zinc/RING finger domain, C3HC4 (zinc finger)"/>
    <property type="match status" value="1"/>
</dbReference>
<sequence length="267" mass="30996">MGCTNSSKVERPERSSIIFRREPLQLSPAKVADAATLILKKKARFIPKEPNWDDKVDSEFECIVCLEIKKSSLVTNCCMNVICQTCVSSLKKICPLRCDKLPKQFGSRKGLNERINNIFSICDLCLSEVHPWNLEKHKNKCGEKLLGDEVKILRFHNQTLLRKSSEKYWKCHARETVYEDHQDNPGDFYYECKNCELKFCRYCTAKAKFQGKDIEMNNKKLDSSTAILFKCEKTLILPHIKVTKKAKLPKIKKRLRKKSVELRPMAF</sequence>
<reference evidence="1" key="1">
    <citation type="submission" date="2023-07" db="EMBL/GenBank/DDBJ databases">
        <authorList>
            <consortium name="AG Swart"/>
            <person name="Singh M."/>
            <person name="Singh A."/>
            <person name="Seah K."/>
            <person name="Emmerich C."/>
        </authorList>
    </citation>
    <scope>NUCLEOTIDE SEQUENCE</scope>
    <source>
        <strain evidence="1">DP1</strain>
    </source>
</reference>
<evidence type="ECO:0008006" key="3">
    <source>
        <dbReference type="Google" id="ProtNLM"/>
    </source>
</evidence>
<dbReference type="Proteomes" id="UP001295684">
    <property type="component" value="Unassembled WGS sequence"/>
</dbReference>
<evidence type="ECO:0000313" key="2">
    <source>
        <dbReference type="Proteomes" id="UP001295684"/>
    </source>
</evidence>
<accession>A0AAD2D0B0</accession>
<dbReference type="AlphaFoldDB" id="A0AAD2D0B0"/>
<dbReference type="InterPro" id="IPR013083">
    <property type="entry name" value="Znf_RING/FYVE/PHD"/>
</dbReference>
<organism evidence="1 2">
    <name type="scientific">Euplotes crassus</name>
    <dbReference type="NCBI Taxonomy" id="5936"/>
    <lineage>
        <taxon>Eukaryota</taxon>
        <taxon>Sar</taxon>
        <taxon>Alveolata</taxon>
        <taxon>Ciliophora</taxon>
        <taxon>Intramacronucleata</taxon>
        <taxon>Spirotrichea</taxon>
        <taxon>Hypotrichia</taxon>
        <taxon>Euplotida</taxon>
        <taxon>Euplotidae</taxon>
        <taxon>Moneuplotes</taxon>
    </lineage>
</organism>